<feature type="domain" description="BTB" evidence="1">
    <location>
        <begin position="25"/>
        <end position="99"/>
    </location>
</feature>
<dbReference type="InterPro" id="IPR011705">
    <property type="entry name" value="BACK"/>
</dbReference>
<dbReference type="Proteomes" id="UP000233469">
    <property type="component" value="Unassembled WGS sequence"/>
</dbReference>
<reference evidence="3 4" key="1">
    <citation type="submission" date="2016-04" db="EMBL/GenBank/DDBJ databases">
        <title>Genome analyses suggest a sexual origin of heterokaryosis in a supposedly ancient asexual fungus.</title>
        <authorList>
            <person name="Ropars J."/>
            <person name="Sedzielewska K."/>
            <person name="Noel J."/>
            <person name="Charron P."/>
            <person name="Farinelli L."/>
            <person name="Marton T."/>
            <person name="Kruger M."/>
            <person name="Pelin A."/>
            <person name="Brachmann A."/>
            <person name="Corradi N."/>
        </authorList>
    </citation>
    <scope>NUCLEOTIDE SEQUENCE [LARGE SCALE GENOMIC DNA]</scope>
    <source>
        <strain evidence="3 4">C2</strain>
    </source>
</reference>
<accession>A0A2N1NPU8</accession>
<dbReference type="VEuPathDB" id="FungiDB:RhiirFUN_003249"/>
<dbReference type="InterPro" id="IPR006571">
    <property type="entry name" value="TLDc_dom"/>
</dbReference>
<organism evidence="3 4">
    <name type="scientific">Rhizophagus irregularis</name>
    <dbReference type="NCBI Taxonomy" id="588596"/>
    <lineage>
        <taxon>Eukaryota</taxon>
        <taxon>Fungi</taxon>
        <taxon>Fungi incertae sedis</taxon>
        <taxon>Mucoromycota</taxon>
        <taxon>Glomeromycotina</taxon>
        <taxon>Glomeromycetes</taxon>
        <taxon>Glomerales</taxon>
        <taxon>Glomeraceae</taxon>
        <taxon>Rhizophagus</taxon>
    </lineage>
</organism>
<proteinExistence type="predicted"/>
<name>A0A2N1NPU8_9GLOM</name>
<evidence type="ECO:0008006" key="5">
    <source>
        <dbReference type="Google" id="ProtNLM"/>
    </source>
</evidence>
<dbReference type="AlphaFoldDB" id="A0A2N1NPU8"/>
<dbReference type="CDD" id="cd18186">
    <property type="entry name" value="BTB_POZ_ZBTB_KLHL-like"/>
    <property type="match status" value="1"/>
</dbReference>
<dbReference type="SUPFAM" id="SSF54695">
    <property type="entry name" value="POZ domain"/>
    <property type="match status" value="1"/>
</dbReference>
<dbReference type="PANTHER" id="PTHR46306:SF1">
    <property type="entry name" value="BTB_POZ DOMAIN-CONTAINING PROTEIN 9"/>
    <property type="match status" value="1"/>
</dbReference>
<dbReference type="EMBL" id="LLXL01000215">
    <property type="protein sequence ID" value="PKK75898.1"/>
    <property type="molecule type" value="Genomic_DNA"/>
</dbReference>
<dbReference type="Gene3D" id="3.30.710.10">
    <property type="entry name" value="Potassium Channel Kv1.1, Chain A"/>
    <property type="match status" value="1"/>
</dbReference>
<evidence type="ECO:0000313" key="4">
    <source>
        <dbReference type="Proteomes" id="UP000233469"/>
    </source>
</evidence>
<dbReference type="InterPro" id="IPR000210">
    <property type="entry name" value="BTB/POZ_dom"/>
</dbReference>
<dbReference type="SMR" id="A0A2N1NPU8"/>
<dbReference type="Pfam" id="PF07707">
    <property type="entry name" value="BACK"/>
    <property type="match status" value="1"/>
</dbReference>
<dbReference type="GO" id="GO:0005737">
    <property type="term" value="C:cytoplasm"/>
    <property type="evidence" value="ECO:0007669"/>
    <property type="project" value="TreeGrafter"/>
</dbReference>
<dbReference type="InterPro" id="IPR052407">
    <property type="entry name" value="BTB_POZ_domain_cont_9"/>
</dbReference>
<dbReference type="InterPro" id="IPR011333">
    <property type="entry name" value="SKP1/BTB/POZ_sf"/>
</dbReference>
<dbReference type="PROSITE" id="PS51886">
    <property type="entry name" value="TLDC"/>
    <property type="match status" value="1"/>
</dbReference>
<protein>
    <recommendedName>
        <fullName evidence="5">Kelch-like protein 17</fullName>
    </recommendedName>
</protein>
<comment type="caution">
    <text evidence="3">The sequence shown here is derived from an EMBL/GenBank/DDBJ whole genome shotgun (WGS) entry which is preliminary data.</text>
</comment>
<dbReference type="VEuPathDB" id="FungiDB:FUN_021428"/>
<evidence type="ECO:0000259" key="2">
    <source>
        <dbReference type="PROSITE" id="PS51886"/>
    </source>
</evidence>
<dbReference type="SMART" id="SM00225">
    <property type="entry name" value="BTB"/>
    <property type="match status" value="1"/>
</dbReference>
<sequence>MSMSTDFTTILLRDFNNLLEEGVDHNVIIQAGEEPNTKSFRAHSGILRARCPYFRTALSETWVKPQEDGVIIFKKPNISAEIFDIILKYIYTGKIALDKQDGTGILRLLMAADELILHDLFGFIQQHLIEYKAEWMQENFDLVRRTVFQNDRLKKLQDYCVERICKEPTLLFSSKDYLSVNLTVLLRVFQRDDLQLDEIEVWDYLIQWGTTQTCASTETPDLILEDISKWSKEHVKALQSTIQQCIPLIRIFQISSKDFFNKIVPYKGILPKSLYKDVMKYHMVPDCPRPPSLMPPRRGGFESILIRAKHAALISSWIDRNDINVFYNSTNIPYEYSNIPYEFKLLVRGSRDGFSPAAFHAKCDLQGPTVLVLKIHGTGQLIGGYNPISWDSTNKWGTTKDSFLFSLGDGEDLKNVVFSRVQEHSRAVLCSQAIGPCFGSGDLVMGGTHANFNLELGCSCKRQSYERHLIINHDRFSVVEYEIFKVTPKLGVRNSQVFNNNNISRTSGRFSLLLSHNHYFTPNNQQPHYN</sequence>
<dbReference type="Pfam" id="PF07534">
    <property type="entry name" value="TLD"/>
    <property type="match status" value="1"/>
</dbReference>
<evidence type="ECO:0000259" key="1">
    <source>
        <dbReference type="PROSITE" id="PS50097"/>
    </source>
</evidence>
<dbReference type="Pfam" id="PF00651">
    <property type="entry name" value="BTB"/>
    <property type="match status" value="1"/>
</dbReference>
<gene>
    <name evidence="3" type="ORF">RhiirC2_845624</name>
</gene>
<dbReference type="PROSITE" id="PS50097">
    <property type="entry name" value="BTB"/>
    <property type="match status" value="1"/>
</dbReference>
<feature type="domain" description="TLDc" evidence="2">
    <location>
        <begin position="316"/>
        <end position="487"/>
    </location>
</feature>
<dbReference type="VEuPathDB" id="FungiDB:RhiirA1_528253"/>
<reference evidence="3 4" key="2">
    <citation type="submission" date="2017-10" db="EMBL/GenBank/DDBJ databases">
        <title>Extensive intraspecific genome diversity in a model arbuscular mycorrhizal fungus.</title>
        <authorList>
            <person name="Chen E.C.H."/>
            <person name="Morin E."/>
            <person name="Baudet D."/>
            <person name="Noel J."/>
            <person name="Ndikumana S."/>
            <person name="Charron P."/>
            <person name="St-Onge C."/>
            <person name="Giorgi J."/>
            <person name="Grigoriev I.V."/>
            <person name="Roux C."/>
            <person name="Martin F.M."/>
            <person name="Corradi N."/>
        </authorList>
    </citation>
    <scope>NUCLEOTIDE SEQUENCE [LARGE SCALE GENOMIC DNA]</scope>
    <source>
        <strain evidence="3 4">C2</strain>
    </source>
</reference>
<dbReference type="PANTHER" id="PTHR46306">
    <property type="entry name" value="BTB/POZ DOMAIN-CONTAINING PROTEIN 9"/>
    <property type="match status" value="1"/>
</dbReference>
<evidence type="ECO:0000313" key="3">
    <source>
        <dbReference type="EMBL" id="PKK75898.1"/>
    </source>
</evidence>